<dbReference type="RefSeq" id="WP_104714944.1">
    <property type="nucleotide sequence ID" value="NZ_PTRA01000004.1"/>
</dbReference>
<gene>
    <name evidence="1" type="ORF">C5O19_18815</name>
</gene>
<accession>A0A2S7IHR4</accession>
<dbReference type="AlphaFoldDB" id="A0A2S7IHR4"/>
<keyword evidence="2" id="KW-1185">Reference proteome</keyword>
<evidence type="ECO:0000313" key="2">
    <source>
        <dbReference type="Proteomes" id="UP000239590"/>
    </source>
</evidence>
<dbReference type="OrthoDB" id="976741at2"/>
<comment type="caution">
    <text evidence="1">The sequence shown here is derived from an EMBL/GenBank/DDBJ whole genome shotgun (WGS) entry which is preliminary data.</text>
</comment>
<name>A0A2S7IHR4_9BACT</name>
<evidence type="ECO:0000313" key="1">
    <source>
        <dbReference type="EMBL" id="PQA55475.1"/>
    </source>
</evidence>
<sequence length="278" mass="31590">MLRGLMLGLLLAGIGEVRAQETDSLFLENHRDTTAVPFVQIQRKPAEAFMKSRIHFISDFFKKFNDTTALDESPSTARHLRVLELMDASVLASKASLVEQCLETLGEQPIQPTQEGLYAEVSLQIRWQQEVRKVNLYLKKQQQAGNWSWQLLDVDAEFPPSSGALMSATDSLVFIPPNAHELNFMALPRIMRVGVNFGSCIHPDRSPRLMAFVRAVANEEAQVLLSLDSQLWWPIHQGWWLKIQSFSRETEPSGWLISDLGQRPQDLPPALRAFWKPE</sequence>
<protein>
    <submittedName>
        <fullName evidence="1">Uncharacterized protein</fullName>
    </submittedName>
</protein>
<proteinExistence type="predicted"/>
<organism evidence="1 2">
    <name type="scientific">Siphonobacter curvatus</name>
    <dbReference type="NCBI Taxonomy" id="2094562"/>
    <lineage>
        <taxon>Bacteria</taxon>
        <taxon>Pseudomonadati</taxon>
        <taxon>Bacteroidota</taxon>
        <taxon>Cytophagia</taxon>
        <taxon>Cytophagales</taxon>
        <taxon>Cytophagaceae</taxon>
        <taxon>Siphonobacter</taxon>
    </lineage>
</organism>
<dbReference type="Proteomes" id="UP000239590">
    <property type="component" value="Unassembled WGS sequence"/>
</dbReference>
<dbReference type="EMBL" id="PTRA01000004">
    <property type="protein sequence ID" value="PQA55475.1"/>
    <property type="molecule type" value="Genomic_DNA"/>
</dbReference>
<reference evidence="2" key="1">
    <citation type="submission" date="2018-02" db="EMBL/GenBank/DDBJ databases">
        <title>Genome sequencing of Solimonas sp. HR-BB.</title>
        <authorList>
            <person name="Lee Y."/>
            <person name="Jeon C.O."/>
        </authorList>
    </citation>
    <scope>NUCLEOTIDE SEQUENCE [LARGE SCALE GENOMIC DNA]</scope>
    <source>
        <strain evidence="2">HR-U</strain>
    </source>
</reference>